<name>A0A1N6IIU8_9FLAO</name>
<accession>A0A1N6IIU8</accession>
<dbReference type="EMBL" id="FSRQ01000004">
    <property type="protein sequence ID" value="SIO31928.1"/>
    <property type="molecule type" value="Genomic_DNA"/>
</dbReference>
<evidence type="ECO:0000313" key="2">
    <source>
        <dbReference type="Proteomes" id="UP000184782"/>
    </source>
</evidence>
<dbReference type="STRING" id="59733.SAMN05421769_3421"/>
<dbReference type="Proteomes" id="UP000184782">
    <property type="component" value="Unassembled WGS sequence"/>
</dbReference>
<evidence type="ECO:0000313" key="1">
    <source>
        <dbReference type="EMBL" id="SIO31928.1"/>
    </source>
</evidence>
<sequence length="80" mass="8909">MYDSIKNNPFKSDINGVKNVMKGIINVKFSVKTISHISFFTYSKRSGRFSVVIFTACSCLHSSILAKFPLKSIFGTSNPL</sequence>
<reference evidence="2" key="1">
    <citation type="submission" date="2016-12" db="EMBL/GenBank/DDBJ databases">
        <authorList>
            <person name="Varghese N."/>
            <person name="Submissions S."/>
        </authorList>
    </citation>
    <scope>NUCLEOTIDE SEQUENCE [LARGE SCALE GENOMIC DNA]</scope>
    <source>
        <strain evidence="2">DSM 16779</strain>
    </source>
</reference>
<proteinExistence type="predicted"/>
<keyword evidence="2" id="KW-1185">Reference proteome</keyword>
<protein>
    <submittedName>
        <fullName evidence="1">Uncharacterized protein</fullName>
    </submittedName>
</protein>
<dbReference type="AlphaFoldDB" id="A0A1N6IIU8"/>
<organism evidence="1 2">
    <name type="scientific">Chryseobacterium scophthalmum</name>
    <dbReference type="NCBI Taxonomy" id="59733"/>
    <lineage>
        <taxon>Bacteria</taxon>
        <taxon>Pseudomonadati</taxon>
        <taxon>Bacteroidota</taxon>
        <taxon>Flavobacteriia</taxon>
        <taxon>Flavobacteriales</taxon>
        <taxon>Weeksellaceae</taxon>
        <taxon>Chryseobacterium group</taxon>
        <taxon>Chryseobacterium</taxon>
    </lineage>
</organism>
<gene>
    <name evidence="1" type="ORF">SAMN05421769_3421</name>
</gene>